<keyword evidence="9" id="KW-0282">Flagellum</keyword>
<dbReference type="GO" id="GO:0044781">
    <property type="term" value="P:bacterial-type flagellum organization"/>
    <property type="evidence" value="ECO:0007669"/>
    <property type="project" value="UniProtKB-UniRule"/>
</dbReference>
<feature type="transmembrane region" description="Helical" evidence="7">
    <location>
        <begin position="6"/>
        <end position="28"/>
    </location>
</feature>
<dbReference type="AlphaFoldDB" id="A0A8B6X9Z4"/>
<dbReference type="RefSeq" id="WP_051378964.1">
    <property type="nucleotide sequence ID" value="NZ_KI519499.1"/>
</dbReference>
<dbReference type="GO" id="GO:0009425">
    <property type="term" value="C:bacterial-type flagellum basal body"/>
    <property type="evidence" value="ECO:0007669"/>
    <property type="project" value="UniProtKB-SubCell"/>
</dbReference>
<protein>
    <recommendedName>
        <fullName evidence="7">Flagellar protein</fullName>
    </recommendedName>
</protein>
<evidence type="ECO:0000256" key="4">
    <source>
        <dbReference type="ARBA" id="ARBA00023136"/>
    </source>
</evidence>
<keyword evidence="2 7" id="KW-0812">Transmembrane</keyword>
<keyword evidence="5 7" id="KW-0975">Bacterial flagellum</keyword>
<dbReference type="InterPro" id="IPR052205">
    <property type="entry name" value="FliO/MopB"/>
</dbReference>
<keyword evidence="9" id="KW-0966">Cell projection</keyword>
<dbReference type="Pfam" id="PF04347">
    <property type="entry name" value="FliO"/>
    <property type="match status" value="1"/>
</dbReference>
<comment type="subcellular location">
    <subcellularLocation>
        <location evidence="7">Cell membrane</location>
    </subcellularLocation>
    <subcellularLocation>
        <location evidence="7">Bacterial flagellum basal body</location>
    </subcellularLocation>
</comment>
<evidence type="ECO:0000313" key="9">
    <source>
        <dbReference type="RefSeq" id="WP_051378964.1"/>
    </source>
</evidence>
<dbReference type="PANTHER" id="PTHR38766">
    <property type="entry name" value="FLAGELLAR PROTEIN FLIO"/>
    <property type="match status" value="1"/>
</dbReference>
<dbReference type="GO" id="GO:0005886">
    <property type="term" value="C:plasma membrane"/>
    <property type="evidence" value="ECO:0007669"/>
    <property type="project" value="UniProtKB-SubCell"/>
</dbReference>
<accession>A0A8B6X9Z4</accession>
<organism evidence="8 9">
    <name type="scientific">Derxia gummosa DSM 723</name>
    <dbReference type="NCBI Taxonomy" id="1121388"/>
    <lineage>
        <taxon>Bacteria</taxon>
        <taxon>Pseudomonadati</taxon>
        <taxon>Pseudomonadota</taxon>
        <taxon>Betaproteobacteria</taxon>
        <taxon>Burkholderiales</taxon>
        <taxon>Alcaligenaceae</taxon>
        <taxon>Derxia</taxon>
    </lineage>
</organism>
<evidence type="ECO:0000256" key="2">
    <source>
        <dbReference type="ARBA" id="ARBA00022692"/>
    </source>
</evidence>
<keyword evidence="1 7" id="KW-1003">Cell membrane</keyword>
<dbReference type="Proteomes" id="UP000675920">
    <property type="component" value="Unplaced"/>
</dbReference>
<evidence type="ECO:0000256" key="5">
    <source>
        <dbReference type="ARBA" id="ARBA00023143"/>
    </source>
</evidence>
<evidence type="ECO:0000256" key="3">
    <source>
        <dbReference type="ARBA" id="ARBA00022989"/>
    </source>
</evidence>
<evidence type="ECO:0000313" key="8">
    <source>
        <dbReference type="Proteomes" id="UP000675920"/>
    </source>
</evidence>
<reference evidence="9" key="1">
    <citation type="submission" date="2025-08" db="UniProtKB">
        <authorList>
            <consortium name="RefSeq"/>
        </authorList>
    </citation>
    <scope>IDENTIFICATION</scope>
</reference>
<gene>
    <name evidence="9" type="primary">fliO</name>
</gene>
<keyword evidence="9" id="KW-0969">Cilium</keyword>
<dbReference type="NCBIfam" id="TIGR03500">
    <property type="entry name" value="FliO_TIGR"/>
    <property type="match status" value="1"/>
</dbReference>
<dbReference type="PANTHER" id="PTHR38766:SF1">
    <property type="entry name" value="FLAGELLAR PROTEIN FLIO"/>
    <property type="match status" value="1"/>
</dbReference>
<dbReference type="InterPro" id="IPR022781">
    <property type="entry name" value="Flagellar_biosynth_FliO"/>
</dbReference>
<name>A0A8B6X9Z4_9BURK</name>
<comment type="similarity">
    <text evidence="6 7">Belongs to the FliO/MopB family.</text>
</comment>
<keyword evidence="4 7" id="KW-0472">Membrane</keyword>
<sequence length="113" mass="11916">MDASYSPWTSVLALGVVLALIVGLGWLLRRLRLPMARSGLPMRTVGALSLGARERLVVVEIGAHWHVLGVTAGAISSVAVLPRPDSDTTDNGSATPNFMAQLTAMLNRAPAKD</sequence>
<evidence type="ECO:0000256" key="1">
    <source>
        <dbReference type="ARBA" id="ARBA00022475"/>
    </source>
</evidence>
<keyword evidence="3 7" id="KW-1133">Transmembrane helix</keyword>
<evidence type="ECO:0000256" key="6">
    <source>
        <dbReference type="ARBA" id="ARBA00037937"/>
    </source>
</evidence>
<dbReference type="OrthoDB" id="9182371at2"/>
<keyword evidence="8" id="KW-1185">Reference proteome</keyword>
<evidence type="ECO:0000256" key="7">
    <source>
        <dbReference type="RuleBase" id="RU362064"/>
    </source>
</evidence>
<proteinExistence type="inferred from homology"/>